<dbReference type="AlphaFoldDB" id="A0AAN6ZBX4"/>
<reference evidence="2" key="2">
    <citation type="submission" date="2023-05" db="EMBL/GenBank/DDBJ databases">
        <authorList>
            <consortium name="Lawrence Berkeley National Laboratory"/>
            <person name="Steindorff A."/>
            <person name="Hensen N."/>
            <person name="Bonometti L."/>
            <person name="Westerberg I."/>
            <person name="Brannstrom I.O."/>
            <person name="Guillou S."/>
            <person name="Cros-Aarteil S."/>
            <person name="Calhoun S."/>
            <person name="Haridas S."/>
            <person name="Kuo A."/>
            <person name="Mondo S."/>
            <person name="Pangilinan J."/>
            <person name="Riley R."/>
            <person name="Labutti K."/>
            <person name="Andreopoulos B."/>
            <person name="Lipzen A."/>
            <person name="Chen C."/>
            <person name="Yanf M."/>
            <person name="Daum C."/>
            <person name="Ng V."/>
            <person name="Clum A."/>
            <person name="Ohm R."/>
            <person name="Martin F."/>
            <person name="Silar P."/>
            <person name="Natvig D."/>
            <person name="Lalanne C."/>
            <person name="Gautier V."/>
            <person name="Ament-Velasquez S.L."/>
            <person name="Kruys A."/>
            <person name="Hutchinson M.I."/>
            <person name="Powell A.J."/>
            <person name="Barry K."/>
            <person name="Miller A.N."/>
            <person name="Grigoriev I.V."/>
            <person name="Debuchy R."/>
            <person name="Gladieux P."/>
            <person name="Thoren M.H."/>
            <person name="Johannesson H."/>
        </authorList>
    </citation>
    <scope>NUCLEOTIDE SEQUENCE</scope>
    <source>
        <strain evidence="2">CBS 123565</strain>
    </source>
</reference>
<gene>
    <name evidence="2" type="ORF">BT67DRAFT_151029</name>
</gene>
<dbReference type="EMBL" id="MU853422">
    <property type="protein sequence ID" value="KAK4131784.1"/>
    <property type="molecule type" value="Genomic_DNA"/>
</dbReference>
<accession>A0AAN6ZBX4</accession>
<reference evidence="2" key="1">
    <citation type="journal article" date="2023" name="Mol. Phylogenet. Evol.">
        <title>Genome-scale phylogeny and comparative genomics of the fungal order Sordariales.</title>
        <authorList>
            <person name="Hensen N."/>
            <person name="Bonometti L."/>
            <person name="Westerberg I."/>
            <person name="Brannstrom I.O."/>
            <person name="Guillou S."/>
            <person name="Cros-Aarteil S."/>
            <person name="Calhoun S."/>
            <person name="Haridas S."/>
            <person name="Kuo A."/>
            <person name="Mondo S."/>
            <person name="Pangilinan J."/>
            <person name="Riley R."/>
            <person name="LaButti K."/>
            <person name="Andreopoulos B."/>
            <person name="Lipzen A."/>
            <person name="Chen C."/>
            <person name="Yan M."/>
            <person name="Daum C."/>
            <person name="Ng V."/>
            <person name="Clum A."/>
            <person name="Steindorff A."/>
            <person name="Ohm R.A."/>
            <person name="Martin F."/>
            <person name="Silar P."/>
            <person name="Natvig D.O."/>
            <person name="Lalanne C."/>
            <person name="Gautier V."/>
            <person name="Ament-Velasquez S.L."/>
            <person name="Kruys A."/>
            <person name="Hutchinson M.I."/>
            <person name="Powell A.J."/>
            <person name="Barry K."/>
            <person name="Miller A.N."/>
            <person name="Grigoriev I.V."/>
            <person name="Debuchy R."/>
            <person name="Gladieux P."/>
            <person name="Hiltunen Thoren M."/>
            <person name="Johannesson H."/>
        </authorList>
    </citation>
    <scope>NUCLEOTIDE SEQUENCE</scope>
    <source>
        <strain evidence="2">CBS 123565</strain>
    </source>
</reference>
<evidence type="ECO:0000313" key="3">
    <source>
        <dbReference type="Proteomes" id="UP001304895"/>
    </source>
</evidence>
<organism evidence="2 3">
    <name type="scientific">Trichocladium antarcticum</name>
    <dbReference type="NCBI Taxonomy" id="1450529"/>
    <lineage>
        <taxon>Eukaryota</taxon>
        <taxon>Fungi</taxon>
        <taxon>Dikarya</taxon>
        <taxon>Ascomycota</taxon>
        <taxon>Pezizomycotina</taxon>
        <taxon>Sordariomycetes</taxon>
        <taxon>Sordariomycetidae</taxon>
        <taxon>Sordariales</taxon>
        <taxon>Chaetomiaceae</taxon>
        <taxon>Trichocladium</taxon>
    </lineage>
</organism>
<protein>
    <submittedName>
        <fullName evidence="2">Uncharacterized protein</fullName>
    </submittedName>
</protein>
<evidence type="ECO:0000256" key="1">
    <source>
        <dbReference type="SAM" id="MobiDB-lite"/>
    </source>
</evidence>
<sequence length="231" mass="26068">MGGGGMAGVRRPSGPQQDWPVGMEMPRRALIRSGRDGGWPSTAIRRDLDGPCSVPSMIWAVRMLALNLWHSRLGRTRVRRHRPAVVIWPWSNFLVSPGSGQSSSMSAFPCVCRGSLRPPPQQACVCMSMRVRMMAEESMWHWMKHTDIPRHPCSPPLWPLPWRWIRVRGLYDPDHLEQSASTSAAHAHQPSRWQEIRRALSEASPSTTAGATIGNWTSVRRVRVVSPCRQR</sequence>
<feature type="region of interest" description="Disordered" evidence="1">
    <location>
        <begin position="1"/>
        <end position="23"/>
    </location>
</feature>
<comment type="caution">
    <text evidence="2">The sequence shown here is derived from an EMBL/GenBank/DDBJ whole genome shotgun (WGS) entry which is preliminary data.</text>
</comment>
<evidence type="ECO:0000313" key="2">
    <source>
        <dbReference type="EMBL" id="KAK4131784.1"/>
    </source>
</evidence>
<dbReference type="Proteomes" id="UP001304895">
    <property type="component" value="Unassembled WGS sequence"/>
</dbReference>
<name>A0AAN6ZBX4_9PEZI</name>
<proteinExistence type="predicted"/>
<keyword evidence="3" id="KW-1185">Reference proteome</keyword>